<dbReference type="GO" id="GO:0030288">
    <property type="term" value="C:outer membrane-bounded periplasmic space"/>
    <property type="evidence" value="ECO:0007669"/>
    <property type="project" value="TreeGrafter"/>
</dbReference>
<organism evidence="5 6">
    <name type="scientific">Desulfobotulus alkaliphilus</name>
    <dbReference type="NCBI Taxonomy" id="622671"/>
    <lineage>
        <taxon>Bacteria</taxon>
        <taxon>Pseudomonadati</taxon>
        <taxon>Thermodesulfobacteriota</taxon>
        <taxon>Desulfobacteria</taxon>
        <taxon>Desulfobacterales</taxon>
        <taxon>Desulfobacteraceae</taxon>
        <taxon>Desulfobotulus</taxon>
    </lineage>
</organism>
<keyword evidence="3" id="KW-0812">Transmembrane</keyword>
<evidence type="ECO:0000256" key="1">
    <source>
        <dbReference type="ARBA" id="ARBA00022729"/>
    </source>
</evidence>
<evidence type="ECO:0000313" key="5">
    <source>
        <dbReference type="EMBL" id="TWI77295.1"/>
    </source>
</evidence>
<keyword evidence="3" id="KW-1133">Transmembrane helix</keyword>
<dbReference type="InterPro" id="IPR005653">
    <property type="entry name" value="OstA-like_N"/>
</dbReference>
<proteinExistence type="predicted"/>
<dbReference type="Proteomes" id="UP000318307">
    <property type="component" value="Unassembled WGS sequence"/>
</dbReference>
<dbReference type="Pfam" id="PF03968">
    <property type="entry name" value="LptD_N"/>
    <property type="match status" value="2"/>
</dbReference>
<dbReference type="InterPro" id="IPR052037">
    <property type="entry name" value="LPS_export_LptA"/>
</dbReference>
<feature type="transmembrane region" description="Helical" evidence="3">
    <location>
        <begin position="46"/>
        <end position="65"/>
    </location>
</feature>
<evidence type="ECO:0000256" key="3">
    <source>
        <dbReference type="SAM" id="Phobius"/>
    </source>
</evidence>
<dbReference type="AlphaFoldDB" id="A0A562S7A1"/>
<keyword evidence="1" id="KW-0732">Signal</keyword>
<comment type="caution">
    <text evidence="5">The sequence shown here is derived from an EMBL/GenBank/DDBJ whole genome shotgun (WGS) entry which is preliminary data.</text>
</comment>
<evidence type="ECO:0000259" key="4">
    <source>
        <dbReference type="Pfam" id="PF03968"/>
    </source>
</evidence>
<dbReference type="GO" id="GO:0009279">
    <property type="term" value="C:cell outer membrane"/>
    <property type="evidence" value="ECO:0007669"/>
    <property type="project" value="TreeGrafter"/>
</dbReference>
<dbReference type="PANTHER" id="PTHR36504:SF1">
    <property type="entry name" value="LIPOPOLYSACCHARIDE EXPORT SYSTEM PROTEIN LPTA"/>
    <property type="match status" value="1"/>
</dbReference>
<feature type="domain" description="Organic solvent tolerance-like N-terminal" evidence="4">
    <location>
        <begin position="216"/>
        <end position="330"/>
    </location>
</feature>
<protein>
    <submittedName>
        <fullName evidence="5">Lipopolysaccharide transport protein LptA</fullName>
    </submittedName>
</protein>
<dbReference type="Gene3D" id="2.60.450.10">
    <property type="entry name" value="Lipopolysaccharide (LPS) transport protein A like domain"/>
    <property type="match status" value="2"/>
</dbReference>
<name>A0A562S7A1_9BACT</name>
<feature type="domain" description="Organic solvent tolerance-like N-terminal" evidence="4">
    <location>
        <begin position="75"/>
        <end position="184"/>
    </location>
</feature>
<dbReference type="EMBL" id="VLLC01000001">
    <property type="protein sequence ID" value="TWI77295.1"/>
    <property type="molecule type" value="Genomic_DNA"/>
</dbReference>
<accession>A0A562S7A1</accession>
<dbReference type="PANTHER" id="PTHR36504">
    <property type="entry name" value="LIPOPOLYSACCHARIDE EXPORT SYSTEM PROTEIN LPTA"/>
    <property type="match status" value="1"/>
</dbReference>
<reference evidence="5 6" key="1">
    <citation type="submission" date="2019-07" db="EMBL/GenBank/DDBJ databases">
        <title>Genome sequencing of 100 strains of the haloalkaliphilic chemolithoautotrophic sulfur-oxidizing bacterium Thioalkalivibrio.</title>
        <authorList>
            <person name="Muyzer G."/>
        </authorList>
    </citation>
    <scope>NUCLEOTIDE SEQUENCE [LARGE SCALE GENOMIC DNA]</scope>
    <source>
        <strain evidence="5 6">ASO4-4</strain>
    </source>
</reference>
<dbReference type="GO" id="GO:0017089">
    <property type="term" value="F:glycolipid transfer activity"/>
    <property type="evidence" value="ECO:0007669"/>
    <property type="project" value="TreeGrafter"/>
</dbReference>
<feature type="region of interest" description="Disordered" evidence="2">
    <location>
        <begin position="188"/>
        <end position="211"/>
    </location>
</feature>
<dbReference type="GO" id="GO:0015920">
    <property type="term" value="P:lipopolysaccharide transport"/>
    <property type="evidence" value="ECO:0007669"/>
    <property type="project" value="TreeGrafter"/>
</dbReference>
<sequence>MAPCHLHKPAPALWVRSMKIPGSPCTQKTDFAVKYASHTPGYKPSLFPGILFAVFFFLIIFNVSADSPPLIRFESMQQMWDTESRKIFMEGEARISGEQGSLEAENISIFFYPMETKKPLSAESLKSLRAEGRVRLLSEEIRASADTAMYESQTQKLLLEGRPAELLHPALHIRGSVIRFDRIQNQMEVEGSSEAPTTLRETAPENRESPPMTAKALRQHWDLNKNTLVLSGNVHVTQSETEIMADTMTLYYRAEEKKEDETGHGSEPGIDKAIAEGHVRLVQADGSAHGDKALYTSTDELIILTGNPARMERNGNMLQGPEIRFNRRTGEIEISGGASGSLLPGSGAMPF</sequence>
<keyword evidence="6" id="KW-1185">Reference proteome</keyword>
<keyword evidence="3" id="KW-0472">Membrane</keyword>
<dbReference type="OrthoDB" id="5420270at2"/>
<gene>
    <name evidence="5" type="ORF">LZ24_00095</name>
</gene>
<evidence type="ECO:0000313" key="6">
    <source>
        <dbReference type="Proteomes" id="UP000318307"/>
    </source>
</evidence>
<evidence type="ECO:0000256" key="2">
    <source>
        <dbReference type="SAM" id="MobiDB-lite"/>
    </source>
</evidence>